<keyword evidence="1" id="KW-1133">Transmembrane helix</keyword>
<dbReference type="AlphaFoldDB" id="A0A1S4C576"/>
<sequence>MDIIIWIRNYAFMLKYVMLSTWLLIYTTMFVTSAPEFCTLIVDYAPRNLFVEIPTSRLFMQVNDKDLAKELCKKYSAIHRRKVRAWQMICILSRFIDQDIVQQVTHNLHVSLYRNNFPSVRQYLETFAIHVYLNFPLLMFLLSASKEN</sequence>
<feature type="transmembrane region" description="Helical" evidence="1">
    <location>
        <begin position="127"/>
        <end position="144"/>
    </location>
</feature>
<dbReference type="PANTHER" id="PTHR12029:SF11">
    <property type="entry name" value="METHYLTRANSFERASE TARBP1-RELATED"/>
    <property type="match status" value="1"/>
</dbReference>
<accession>A0A1S4C576</accession>
<dbReference type="RefSeq" id="XP_016496351.1">
    <property type="nucleotide sequence ID" value="XM_016640865.1"/>
</dbReference>
<organism evidence="2">
    <name type="scientific">Nicotiana tabacum</name>
    <name type="common">Common tobacco</name>
    <dbReference type="NCBI Taxonomy" id="4097"/>
    <lineage>
        <taxon>Eukaryota</taxon>
        <taxon>Viridiplantae</taxon>
        <taxon>Streptophyta</taxon>
        <taxon>Embryophyta</taxon>
        <taxon>Tracheophyta</taxon>
        <taxon>Spermatophyta</taxon>
        <taxon>Magnoliopsida</taxon>
        <taxon>eudicotyledons</taxon>
        <taxon>Gunneridae</taxon>
        <taxon>Pentapetalae</taxon>
        <taxon>asterids</taxon>
        <taxon>lamiids</taxon>
        <taxon>Solanales</taxon>
        <taxon>Solanaceae</taxon>
        <taxon>Nicotianoideae</taxon>
        <taxon>Nicotianeae</taxon>
        <taxon>Nicotiana</taxon>
    </lineage>
</organism>
<evidence type="ECO:0000256" key="1">
    <source>
        <dbReference type="SAM" id="Phobius"/>
    </source>
</evidence>
<keyword evidence="1" id="KW-0812">Transmembrane</keyword>
<dbReference type="InterPro" id="IPR045330">
    <property type="entry name" value="TRM3/TARBP1"/>
</dbReference>
<dbReference type="PANTHER" id="PTHR12029">
    <property type="entry name" value="RNA METHYLTRANSFERASE"/>
    <property type="match status" value="1"/>
</dbReference>
<dbReference type="STRING" id="4097.A0A1S4C576"/>
<reference evidence="2" key="1">
    <citation type="submission" date="2025-08" db="UniProtKB">
        <authorList>
            <consortium name="RefSeq"/>
        </authorList>
    </citation>
    <scope>IDENTIFICATION</scope>
</reference>
<gene>
    <name evidence="2" type="primary">LOC107815307</name>
</gene>
<name>A0A1S4C576_TOBAC</name>
<keyword evidence="1" id="KW-0472">Membrane</keyword>
<dbReference type="OrthoDB" id="1711347at2759"/>
<proteinExistence type="predicted"/>
<protein>
    <submittedName>
        <fullName evidence="2">Uncharacterized protein</fullName>
    </submittedName>
</protein>
<evidence type="ECO:0000313" key="2">
    <source>
        <dbReference type="RefSeq" id="XP_016496351.1"/>
    </source>
</evidence>
<dbReference type="KEGG" id="nta:107815307"/>
<dbReference type="PaxDb" id="4097-A0A1S4C576"/>
<feature type="transmembrane region" description="Helical" evidence="1">
    <location>
        <begin position="12"/>
        <end position="31"/>
    </location>
</feature>